<sequence>MITSICLNPCFDKTVNVESLQIGQVNRIRDARVDLGGKGINVAVVAGRLGLDVQCIGIMGENGAPELTAMMDREGLRHHFLTVPGHVRTNMKVYSLDGQGVTELNEPGTPLTSEMIRNFTELAEQATAESDMIVLTGSLPPGCPEGTYRDLMTALKGKKCILDTEGKELELAAKGAHPFLIKPNLREMEATLGIELRTMRAIRDAALLFIKLGVQHSVVSMGAIGAMYISADKTLFAPALRVETKSTVGAGDAMIGGMLLGYEIEKDMAKAFRYGIAAGAASVMTEGTQLIIRSDFEMLLDQVKVQEV</sequence>
<evidence type="ECO:0000313" key="2">
    <source>
        <dbReference type="Proteomes" id="UP000682782"/>
    </source>
</evidence>
<reference evidence="1" key="1">
    <citation type="submission" date="2021-01" db="EMBL/GenBank/DDBJ databases">
        <title>Complete genome sequence of Clostridiales bacterium R-7.</title>
        <authorList>
            <person name="Mahoney-Kurpe S.C."/>
            <person name="Palevich N."/>
            <person name="Koike S."/>
            <person name="Moon C.D."/>
            <person name="Attwood G.T."/>
        </authorList>
    </citation>
    <scope>NUCLEOTIDE SEQUENCE</scope>
    <source>
        <strain evidence="1">R-7</strain>
    </source>
</reference>
<gene>
    <name evidence="1" type="ORF">JYE49_04315</name>
</gene>
<organism evidence="1 2">
    <name type="scientific">Aristaeella hokkaidonensis</name>
    <dbReference type="NCBI Taxonomy" id="3046382"/>
    <lineage>
        <taxon>Bacteria</taxon>
        <taxon>Bacillati</taxon>
        <taxon>Bacillota</taxon>
        <taxon>Clostridia</taxon>
        <taxon>Eubacteriales</taxon>
        <taxon>Aristaeellaceae</taxon>
        <taxon>Aristaeella</taxon>
    </lineage>
</organism>
<protein>
    <submittedName>
        <fullName evidence="1">1-phosphofructokinase family hexose kinase</fullName>
    </submittedName>
</protein>
<name>A0AC61NBF7_9FIRM</name>
<accession>A0AC61NBF7</accession>
<dbReference type="Proteomes" id="UP000682782">
    <property type="component" value="Chromosome"/>
</dbReference>
<proteinExistence type="predicted"/>
<evidence type="ECO:0000313" key="1">
    <source>
        <dbReference type="EMBL" id="QUC67931.1"/>
    </source>
</evidence>
<keyword evidence="2" id="KW-1185">Reference proteome</keyword>
<dbReference type="EMBL" id="CP068393">
    <property type="protein sequence ID" value="QUC67931.1"/>
    <property type="molecule type" value="Genomic_DNA"/>
</dbReference>